<feature type="region of interest" description="Disordered" evidence="1">
    <location>
        <begin position="313"/>
        <end position="351"/>
    </location>
</feature>
<evidence type="ECO:0000256" key="1">
    <source>
        <dbReference type="SAM" id="MobiDB-lite"/>
    </source>
</evidence>
<keyword evidence="3" id="KW-1185">Reference proteome</keyword>
<protein>
    <submittedName>
        <fullName evidence="2">Uncharacterized protein</fullName>
    </submittedName>
</protein>
<sequence>MGVSDKTEIQLKTVDVKVVTLRGRHKSTIAEDKFEVSCLYSTLQQYHFDLALYFHLPLSYWSWLHRTRLLNSAMFIIGRPSTNEVTPMKETQLYFFIGKFHYRRAHSFLLSSAAHCLSLYAMFKVTNTMAAIRLSLHLPRPMRAIEVRMERRRNEGAGESGDPRENPLTNGIVRHKDFGTSCVPKHLFSTALELLNCSRDTRISQKDFTTSFTQQALAYFATLRHAHATDRQNPEDASSYRVPGRLCLDTIRGVSARNEVVFVQMRTRPRKFLVRISGKILGDIQEPQKQTTEGRICLKASCRTTRRRIEITAGRTTESQIEPRPTSPRAAELSGSERQHGRHLQGHGAPAYLESDCGRKDKIDVKHVYIEVDFAIRSQFIRHALDDSEPIADLQGNKYLAYKSLNSRIFAIPNNKLISFIDVRLSMTSILQIHTKTNKLKEQHLPCTTLYTNNITLTPSQHKHKHQTHDGNLTKRQLSAPLPPERMVGEASSGLQLGTGAILICSVLTRAPSATSLLRAQGAQLTQRGVLGVLPESTYGICSCHTITFSVSNLHQGPVQVPVIVLHVSDLEAQLREEAVSMIEDMLHVRDIYGRHCTRHGTSGWVFQRLLVNGDINEHAAGFLEDLPFPPPLHSGAAPYSPRFTLIVSQDLAVKICPNLPIHFTAAGKCNSPGITVLFCVLAACLCEKVLPYSTGQSELDNYNTALLPFACRHLRRARNKETIHQKCASEAVSELRLTGIDTTLYRTSGPIKICPCFLCYWQQWFTRLRNKFSTANYVLETQGTSLIGRYVLLCTVHTIYCTGHCDKCPVAPSWFETRSEIGSKIDTENCCTIRVQSLTGDRDQVHFEPTKLAVRNLDARSAVIVDKLNHDARNCDKLLQQPPGEAACNNPLPSASQRWGTWTPKRRTDIDHCKAGFPHPTSSRGRSRHGYVRPPSTYQLDIASGVKNKDKANSLRYNKSTAIILIISVTPLASSCVNMTRADSKSGATTYWLTFACRMFYVSLVLTIYVKTFKHPACCSLHAKKLFANVYINVSRMAKFSPNIHSGIPTFVKKTAKHIIKFLIIATLNIRIFAA</sequence>
<proteinExistence type="predicted"/>
<name>A0ABQ9G497_9NEOP</name>
<dbReference type="Proteomes" id="UP001159363">
    <property type="component" value="Chromosome 16"/>
</dbReference>
<comment type="caution">
    <text evidence="2">The sequence shown here is derived from an EMBL/GenBank/DDBJ whole genome shotgun (WGS) entry which is preliminary data.</text>
</comment>
<gene>
    <name evidence="2" type="ORF">PR048_033697</name>
</gene>
<reference evidence="2 3" key="1">
    <citation type="submission" date="2023-02" db="EMBL/GenBank/DDBJ databases">
        <title>LHISI_Scaffold_Assembly.</title>
        <authorList>
            <person name="Stuart O.P."/>
            <person name="Cleave R."/>
            <person name="Magrath M.J.L."/>
            <person name="Mikheyev A.S."/>
        </authorList>
    </citation>
    <scope>NUCLEOTIDE SEQUENCE [LARGE SCALE GENOMIC DNA]</scope>
    <source>
        <strain evidence="2">Daus_M_001</strain>
        <tissue evidence="2">Leg muscle</tissue>
    </source>
</reference>
<dbReference type="EMBL" id="JARBHB010000017">
    <property type="protein sequence ID" value="KAJ8866173.1"/>
    <property type="molecule type" value="Genomic_DNA"/>
</dbReference>
<evidence type="ECO:0000313" key="2">
    <source>
        <dbReference type="EMBL" id="KAJ8866173.1"/>
    </source>
</evidence>
<organism evidence="2 3">
    <name type="scientific">Dryococelus australis</name>
    <dbReference type="NCBI Taxonomy" id="614101"/>
    <lineage>
        <taxon>Eukaryota</taxon>
        <taxon>Metazoa</taxon>
        <taxon>Ecdysozoa</taxon>
        <taxon>Arthropoda</taxon>
        <taxon>Hexapoda</taxon>
        <taxon>Insecta</taxon>
        <taxon>Pterygota</taxon>
        <taxon>Neoptera</taxon>
        <taxon>Polyneoptera</taxon>
        <taxon>Phasmatodea</taxon>
        <taxon>Verophasmatodea</taxon>
        <taxon>Anareolatae</taxon>
        <taxon>Phasmatidae</taxon>
        <taxon>Eurycanthinae</taxon>
        <taxon>Dryococelus</taxon>
    </lineage>
</organism>
<evidence type="ECO:0000313" key="3">
    <source>
        <dbReference type="Proteomes" id="UP001159363"/>
    </source>
</evidence>
<accession>A0ABQ9G497</accession>